<keyword evidence="1" id="KW-1133">Transmembrane helix</keyword>
<organism evidence="2 3">
    <name type="scientific">Natrialba hulunbeirensis JCM 10989</name>
    <dbReference type="NCBI Taxonomy" id="1227493"/>
    <lineage>
        <taxon>Archaea</taxon>
        <taxon>Methanobacteriati</taxon>
        <taxon>Methanobacteriota</taxon>
        <taxon>Stenosarchaea group</taxon>
        <taxon>Halobacteria</taxon>
        <taxon>Halobacteriales</taxon>
        <taxon>Natrialbaceae</taxon>
        <taxon>Natrialba</taxon>
    </lineage>
</organism>
<reference evidence="2 3" key="1">
    <citation type="journal article" date="2014" name="PLoS Genet.">
        <title>Phylogenetically driven sequencing of extremely halophilic archaea reveals strategies for static and dynamic osmo-response.</title>
        <authorList>
            <person name="Becker E.A."/>
            <person name="Seitzer P.M."/>
            <person name="Tritt A."/>
            <person name="Larsen D."/>
            <person name="Krusor M."/>
            <person name="Yao A.I."/>
            <person name="Wu D."/>
            <person name="Madern D."/>
            <person name="Eisen J.A."/>
            <person name="Darling A.E."/>
            <person name="Facciotti M.T."/>
        </authorList>
    </citation>
    <scope>NUCLEOTIDE SEQUENCE [LARGE SCALE GENOMIC DNA]</scope>
    <source>
        <strain evidence="2 3">JCM 10989</strain>
    </source>
</reference>
<dbReference type="EMBL" id="AOIM01000021">
    <property type="protein sequence ID" value="ELY92329.1"/>
    <property type="molecule type" value="Genomic_DNA"/>
</dbReference>
<feature type="transmembrane region" description="Helical" evidence="1">
    <location>
        <begin position="45"/>
        <end position="66"/>
    </location>
</feature>
<dbReference type="OrthoDB" id="202653at2157"/>
<proteinExistence type="predicted"/>
<keyword evidence="3" id="KW-1185">Reference proteome</keyword>
<dbReference type="Proteomes" id="UP000011519">
    <property type="component" value="Unassembled WGS sequence"/>
</dbReference>
<keyword evidence="1" id="KW-0472">Membrane</keyword>
<feature type="transmembrane region" description="Helical" evidence="1">
    <location>
        <begin position="12"/>
        <end position="33"/>
    </location>
</feature>
<gene>
    <name evidence="2" type="ORF">C483_08452</name>
</gene>
<name>M0A121_9EURY</name>
<evidence type="ECO:0000256" key="1">
    <source>
        <dbReference type="SAM" id="Phobius"/>
    </source>
</evidence>
<feature type="transmembrane region" description="Helical" evidence="1">
    <location>
        <begin position="108"/>
        <end position="128"/>
    </location>
</feature>
<comment type="caution">
    <text evidence="2">The sequence shown here is derived from an EMBL/GenBank/DDBJ whole genome shotgun (WGS) entry which is preliminary data.</text>
</comment>
<feature type="transmembrane region" description="Helical" evidence="1">
    <location>
        <begin position="78"/>
        <end position="96"/>
    </location>
</feature>
<protein>
    <submittedName>
        <fullName evidence="2">Uncharacterized protein</fullName>
    </submittedName>
</protein>
<evidence type="ECO:0000313" key="3">
    <source>
        <dbReference type="Proteomes" id="UP000011519"/>
    </source>
</evidence>
<dbReference type="PATRIC" id="fig|1227493.4.peg.1674"/>
<dbReference type="RefSeq" id="WP_006652902.1">
    <property type="nucleotide sequence ID" value="NZ_AOIM01000021.1"/>
</dbReference>
<sequence>MDSSTNSQTGSIRPILVLGGCALVAAIVYVGLVPQALLAGDASRALLFLVLGWVPYTIVFYALGRFVSSPEQLPNMRAADFGLAAFLVSLLLSLGLDAWGFSPEQVPAAHVVQAVGIFVGLALFGWGLGRRSHAVVTASSDAASSDRDR</sequence>
<keyword evidence="1" id="KW-0812">Transmembrane</keyword>
<evidence type="ECO:0000313" key="2">
    <source>
        <dbReference type="EMBL" id="ELY92329.1"/>
    </source>
</evidence>
<accession>M0A121</accession>
<dbReference type="AlphaFoldDB" id="M0A121"/>